<dbReference type="InterPro" id="IPR001214">
    <property type="entry name" value="SET_dom"/>
</dbReference>
<gene>
    <name evidence="2" type="ORF">MARPO_0004s0184</name>
</gene>
<dbReference type="InterPro" id="IPR046341">
    <property type="entry name" value="SET_dom_sf"/>
</dbReference>
<sequence length="192" mass="21095">MTGAMSHSGHSATAGAADCAEDGLLSFSSAQSIDLHPVAHLNTFGLEIRSTPAKGRGVYATKDIPGGCIVEISPVLLIPKEQYKAGVNQSELRNYVFTWSWGPGRGGRNGDMALALGLGSIFNHSRRPNVSYRLRSDNLTIEYTNTSDIRAGEELCIYYGNVRFEEEELEDDDDDDTNWEEKMARLDVFDNS</sequence>
<organism evidence="2 3">
    <name type="scientific">Marchantia polymorpha</name>
    <name type="common">Common liverwort</name>
    <name type="synonym">Marchantia aquatica</name>
    <dbReference type="NCBI Taxonomy" id="3197"/>
    <lineage>
        <taxon>Eukaryota</taxon>
        <taxon>Viridiplantae</taxon>
        <taxon>Streptophyta</taxon>
        <taxon>Embryophyta</taxon>
        <taxon>Marchantiophyta</taxon>
        <taxon>Marchantiopsida</taxon>
        <taxon>Marchantiidae</taxon>
        <taxon>Marchantiales</taxon>
        <taxon>Marchantiaceae</taxon>
        <taxon>Marchantia</taxon>
    </lineage>
</organism>
<dbReference type="Pfam" id="PF00856">
    <property type="entry name" value="SET"/>
    <property type="match status" value="1"/>
</dbReference>
<feature type="domain" description="SET" evidence="1">
    <location>
        <begin position="44"/>
        <end position="160"/>
    </location>
</feature>
<proteinExistence type="predicted"/>
<reference evidence="3" key="1">
    <citation type="journal article" date="2017" name="Cell">
        <title>Insights into land plant evolution garnered from the Marchantia polymorpha genome.</title>
        <authorList>
            <person name="Bowman J.L."/>
            <person name="Kohchi T."/>
            <person name="Yamato K.T."/>
            <person name="Jenkins J."/>
            <person name="Shu S."/>
            <person name="Ishizaki K."/>
            <person name="Yamaoka S."/>
            <person name="Nishihama R."/>
            <person name="Nakamura Y."/>
            <person name="Berger F."/>
            <person name="Adam C."/>
            <person name="Aki S.S."/>
            <person name="Althoff F."/>
            <person name="Araki T."/>
            <person name="Arteaga-Vazquez M.A."/>
            <person name="Balasubrmanian S."/>
            <person name="Barry K."/>
            <person name="Bauer D."/>
            <person name="Boehm C.R."/>
            <person name="Briginshaw L."/>
            <person name="Caballero-Perez J."/>
            <person name="Catarino B."/>
            <person name="Chen F."/>
            <person name="Chiyoda S."/>
            <person name="Chovatia M."/>
            <person name="Davies K.M."/>
            <person name="Delmans M."/>
            <person name="Demura T."/>
            <person name="Dierschke T."/>
            <person name="Dolan L."/>
            <person name="Dorantes-Acosta A.E."/>
            <person name="Eklund D.M."/>
            <person name="Florent S.N."/>
            <person name="Flores-Sandoval E."/>
            <person name="Fujiyama A."/>
            <person name="Fukuzawa H."/>
            <person name="Galik B."/>
            <person name="Grimanelli D."/>
            <person name="Grimwood J."/>
            <person name="Grossniklaus U."/>
            <person name="Hamada T."/>
            <person name="Haseloff J."/>
            <person name="Hetherington A.J."/>
            <person name="Higo A."/>
            <person name="Hirakawa Y."/>
            <person name="Hundley H.N."/>
            <person name="Ikeda Y."/>
            <person name="Inoue K."/>
            <person name="Inoue S.I."/>
            <person name="Ishida S."/>
            <person name="Jia Q."/>
            <person name="Kakita M."/>
            <person name="Kanazawa T."/>
            <person name="Kawai Y."/>
            <person name="Kawashima T."/>
            <person name="Kennedy M."/>
            <person name="Kinose K."/>
            <person name="Kinoshita T."/>
            <person name="Kohara Y."/>
            <person name="Koide E."/>
            <person name="Komatsu K."/>
            <person name="Kopischke S."/>
            <person name="Kubo M."/>
            <person name="Kyozuka J."/>
            <person name="Lagercrantz U."/>
            <person name="Lin S.S."/>
            <person name="Lindquist E."/>
            <person name="Lipzen A.M."/>
            <person name="Lu C.W."/>
            <person name="De Luna E."/>
            <person name="Martienssen R.A."/>
            <person name="Minamino N."/>
            <person name="Mizutani M."/>
            <person name="Mizutani M."/>
            <person name="Mochizuki N."/>
            <person name="Monte I."/>
            <person name="Mosher R."/>
            <person name="Nagasaki H."/>
            <person name="Nakagami H."/>
            <person name="Naramoto S."/>
            <person name="Nishitani K."/>
            <person name="Ohtani M."/>
            <person name="Okamoto T."/>
            <person name="Okumura M."/>
            <person name="Phillips J."/>
            <person name="Pollak B."/>
            <person name="Reinders A."/>
            <person name="Rovekamp M."/>
            <person name="Sano R."/>
            <person name="Sawa S."/>
            <person name="Schmid M.W."/>
            <person name="Shirakawa M."/>
            <person name="Solano R."/>
            <person name="Spunde A."/>
            <person name="Suetsugu N."/>
            <person name="Sugano S."/>
            <person name="Sugiyama A."/>
            <person name="Sun R."/>
            <person name="Suzuki Y."/>
            <person name="Takenaka M."/>
            <person name="Takezawa D."/>
            <person name="Tomogane H."/>
            <person name="Tsuzuki M."/>
            <person name="Ueda T."/>
            <person name="Umeda M."/>
            <person name="Ward J.M."/>
            <person name="Watanabe Y."/>
            <person name="Yazaki K."/>
            <person name="Yokoyama R."/>
            <person name="Yoshitake Y."/>
            <person name="Yotsui I."/>
            <person name="Zachgo S."/>
            <person name="Schmutz J."/>
        </authorList>
    </citation>
    <scope>NUCLEOTIDE SEQUENCE [LARGE SCALE GENOMIC DNA]</scope>
    <source>
        <strain evidence="3">Tak-1</strain>
    </source>
</reference>
<dbReference type="PANTHER" id="PTHR47332">
    <property type="entry name" value="SET DOMAIN-CONTAINING PROTEIN 5"/>
    <property type="match status" value="1"/>
</dbReference>
<evidence type="ECO:0000313" key="2">
    <source>
        <dbReference type="EMBL" id="PTQ48927.1"/>
    </source>
</evidence>
<dbReference type="PROSITE" id="PS50280">
    <property type="entry name" value="SET"/>
    <property type="match status" value="1"/>
</dbReference>
<dbReference type="EMBL" id="KZ772676">
    <property type="protein sequence ID" value="PTQ48927.1"/>
    <property type="molecule type" value="Genomic_DNA"/>
</dbReference>
<dbReference type="SUPFAM" id="SSF82199">
    <property type="entry name" value="SET domain"/>
    <property type="match status" value="1"/>
</dbReference>
<evidence type="ECO:0000313" key="3">
    <source>
        <dbReference type="Proteomes" id="UP000244005"/>
    </source>
</evidence>
<protein>
    <recommendedName>
        <fullName evidence="1">SET domain-containing protein</fullName>
    </recommendedName>
</protein>
<dbReference type="Gramene" id="Mp3g14880.1">
    <property type="protein sequence ID" value="Mp3g14880.1.cds1"/>
    <property type="gene ID" value="Mp3g14880"/>
</dbReference>
<dbReference type="CDD" id="cd10540">
    <property type="entry name" value="SET_SpSet7-like"/>
    <property type="match status" value="1"/>
</dbReference>
<keyword evidence="3" id="KW-1185">Reference proteome</keyword>
<dbReference type="AlphaFoldDB" id="A0A2R6XS35"/>
<dbReference type="Proteomes" id="UP000244005">
    <property type="component" value="Unassembled WGS sequence"/>
</dbReference>
<name>A0A2R6XS35_MARPO</name>
<dbReference type="Gene3D" id="2.170.270.10">
    <property type="entry name" value="SET domain"/>
    <property type="match status" value="1"/>
</dbReference>
<dbReference type="InterPro" id="IPR053185">
    <property type="entry name" value="SET_domain_protein"/>
</dbReference>
<evidence type="ECO:0000259" key="1">
    <source>
        <dbReference type="PROSITE" id="PS50280"/>
    </source>
</evidence>
<dbReference type="PANTHER" id="PTHR47332:SF6">
    <property type="entry name" value="SET DOMAIN-CONTAINING PROTEIN"/>
    <property type="match status" value="1"/>
</dbReference>
<dbReference type="SMART" id="SM00317">
    <property type="entry name" value="SET"/>
    <property type="match status" value="1"/>
</dbReference>
<dbReference type="OrthoDB" id="3180714at2759"/>
<accession>A0A2R6XS35</accession>